<dbReference type="InterPro" id="IPR051446">
    <property type="entry name" value="HTH_trans_reg/aminotransferase"/>
</dbReference>
<dbReference type="InterPro" id="IPR015421">
    <property type="entry name" value="PyrdxlP-dep_Trfase_major"/>
</dbReference>
<dbReference type="GO" id="GO:0030170">
    <property type="term" value="F:pyridoxal phosphate binding"/>
    <property type="evidence" value="ECO:0007669"/>
    <property type="project" value="InterPro"/>
</dbReference>
<keyword evidence="2" id="KW-0663">Pyridoxal phosphate</keyword>
<organism evidence="7 8">
    <name type="scientific">Nocardia cyriacigeorgica</name>
    <dbReference type="NCBI Taxonomy" id="135487"/>
    <lineage>
        <taxon>Bacteria</taxon>
        <taxon>Bacillati</taxon>
        <taxon>Actinomycetota</taxon>
        <taxon>Actinomycetes</taxon>
        <taxon>Mycobacteriales</taxon>
        <taxon>Nocardiaceae</taxon>
        <taxon>Nocardia</taxon>
    </lineage>
</organism>
<dbReference type="GO" id="GO:0003700">
    <property type="term" value="F:DNA-binding transcription factor activity"/>
    <property type="evidence" value="ECO:0007669"/>
    <property type="project" value="InterPro"/>
</dbReference>
<keyword evidence="3" id="KW-0805">Transcription regulation</keyword>
<dbReference type="InterPro" id="IPR015424">
    <property type="entry name" value="PyrdxlP-dep_Trfase"/>
</dbReference>
<dbReference type="InterPro" id="IPR036388">
    <property type="entry name" value="WH-like_DNA-bd_sf"/>
</dbReference>
<keyword evidence="4" id="KW-0238">DNA-binding</keyword>
<dbReference type="GO" id="GO:0003677">
    <property type="term" value="F:DNA binding"/>
    <property type="evidence" value="ECO:0007669"/>
    <property type="project" value="UniProtKB-KW"/>
</dbReference>
<dbReference type="Pfam" id="PF00155">
    <property type="entry name" value="Aminotran_1_2"/>
    <property type="match status" value="1"/>
</dbReference>
<dbReference type="PROSITE" id="PS50949">
    <property type="entry name" value="HTH_GNTR"/>
    <property type="match status" value="1"/>
</dbReference>
<comment type="similarity">
    <text evidence="1">In the C-terminal section; belongs to the class-I pyridoxal-phosphate-dependent aminotransferase family.</text>
</comment>
<dbReference type="EMBL" id="JAAGVB010000032">
    <property type="protein sequence ID" value="NEW34761.1"/>
    <property type="molecule type" value="Genomic_DNA"/>
</dbReference>
<protein>
    <submittedName>
        <fullName evidence="7">PLP-dependent aminotransferase family protein</fullName>
    </submittedName>
</protein>
<sequence length="474" mass="50069">MEPIDVAARLGRWATGRGPLYVLLAGRLRRLIDDGDLPPGGPLPPDRLFAKQLAVGRNTVVAAYDLLAAEGRIVRRQGSGTRVAGSPTTPPPETTSAPMFLHLLEPGHDIVSLACAAPTAPPPAVTEAFARIVPELAAIETDIGYYPAGLPQLRSAIAERYTAAGAPTDPDQILITNGGQQALSLLARAFVEPGDPVVVEAPTYPGALEAFREAAAVPHALLVGLDGFEALLRTSRPALAYLTPTFQNPTGSVLSPLARRRLTELAVAAEVPLLVDEVPADLGFPETALPAPLCAVDTTTISIGSLSKNLWGGLRIGWVRASTATVSRLTRLRAVHDLGGSIPTQMAAALLIPDLDALCLVQAPQRKSCHDRLLSGLAERLPDWIVPAVPGGQTVWARLPYGDGDSFAQTALRHGVSVLAGSGLDPTGRSNDFVRLHFRHPEPTLDTAVERLAQAWGAYRVPVQRVAPPPQLVV</sequence>
<evidence type="ECO:0000256" key="5">
    <source>
        <dbReference type="ARBA" id="ARBA00023163"/>
    </source>
</evidence>
<name>A0A6P1CQC6_9NOCA</name>
<dbReference type="AlphaFoldDB" id="A0A6P1CQC6"/>
<dbReference type="InterPro" id="IPR036390">
    <property type="entry name" value="WH_DNA-bd_sf"/>
</dbReference>
<dbReference type="PANTHER" id="PTHR46577">
    <property type="entry name" value="HTH-TYPE TRANSCRIPTIONAL REGULATORY PROTEIN GABR"/>
    <property type="match status" value="1"/>
</dbReference>
<evidence type="ECO:0000259" key="6">
    <source>
        <dbReference type="PROSITE" id="PS50949"/>
    </source>
</evidence>
<keyword evidence="7" id="KW-0808">Transferase</keyword>
<dbReference type="SMART" id="SM00345">
    <property type="entry name" value="HTH_GNTR"/>
    <property type="match status" value="1"/>
</dbReference>
<dbReference type="SUPFAM" id="SSF53383">
    <property type="entry name" value="PLP-dependent transferases"/>
    <property type="match status" value="1"/>
</dbReference>
<keyword evidence="5" id="KW-0804">Transcription</keyword>
<dbReference type="PANTHER" id="PTHR46577:SF1">
    <property type="entry name" value="HTH-TYPE TRANSCRIPTIONAL REGULATORY PROTEIN GABR"/>
    <property type="match status" value="1"/>
</dbReference>
<dbReference type="Proteomes" id="UP000471166">
    <property type="component" value="Unassembled WGS sequence"/>
</dbReference>
<proteinExistence type="inferred from homology"/>
<evidence type="ECO:0000256" key="3">
    <source>
        <dbReference type="ARBA" id="ARBA00023015"/>
    </source>
</evidence>
<dbReference type="Gene3D" id="3.40.640.10">
    <property type="entry name" value="Type I PLP-dependent aspartate aminotransferase-like (Major domain)"/>
    <property type="match status" value="1"/>
</dbReference>
<dbReference type="Pfam" id="PF00392">
    <property type="entry name" value="GntR"/>
    <property type="match status" value="1"/>
</dbReference>
<evidence type="ECO:0000256" key="2">
    <source>
        <dbReference type="ARBA" id="ARBA00022898"/>
    </source>
</evidence>
<gene>
    <name evidence="7" type="ORF">GV791_19675</name>
</gene>
<keyword evidence="7" id="KW-0032">Aminotransferase</keyword>
<evidence type="ECO:0000313" key="7">
    <source>
        <dbReference type="EMBL" id="NEW34761.1"/>
    </source>
</evidence>
<dbReference type="InterPro" id="IPR015422">
    <property type="entry name" value="PyrdxlP-dep_Trfase_small"/>
</dbReference>
<dbReference type="GO" id="GO:0008483">
    <property type="term" value="F:transaminase activity"/>
    <property type="evidence" value="ECO:0007669"/>
    <property type="project" value="UniProtKB-KW"/>
</dbReference>
<dbReference type="SUPFAM" id="SSF46785">
    <property type="entry name" value="Winged helix' DNA-binding domain"/>
    <property type="match status" value="1"/>
</dbReference>
<comment type="caution">
    <text evidence="7">The sequence shown here is derived from an EMBL/GenBank/DDBJ whole genome shotgun (WGS) entry which is preliminary data.</text>
</comment>
<dbReference type="Gene3D" id="3.90.1150.10">
    <property type="entry name" value="Aspartate Aminotransferase, domain 1"/>
    <property type="match status" value="1"/>
</dbReference>
<accession>A0A6P1CQC6</accession>
<dbReference type="CDD" id="cd00609">
    <property type="entry name" value="AAT_like"/>
    <property type="match status" value="1"/>
</dbReference>
<evidence type="ECO:0000256" key="1">
    <source>
        <dbReference type="ARBA" id="ARBA00005384"/>
    </source>
</evidence>
<dbReference type="InterPro" id="IPR000524">
    <property type="entry name" value="Tscrpt_reg_HTH_GntR"/>
</dbReference>
<dbReference type="Gene3D" id="1.10.10.10">
    <property type="entry name" value="Winged helix-like DNA-binding domain superfamily/Winged helix DNA-binding domain"/>
    <property type="match status" value="1"/>
</dbReference>
<evidence type="ECO:0000256" key="4">
    <source>
        <dbReference type="ARBA" id="ARBA00023125"/>
    </source>
</evidence>
<evidence type="ECO:0000313" key="8">
    <source>
        <dbReference type="Proteomes" id="UP000471166"/>
    </source>
</evidence>
<dbReference type="InterPro" id="IPR004839">
    <property type="entry name" value="Aminotransferase_I/II_large"/>
</dbReference>
<dbReference type="RefSeq" id="WP_163845931.1">
    <property type="nucleotide sequence ID" value="NZ_AP026975.1"/>
</dbReference>
<reference evidence="7 8" key="1">
    <citation type="submission" date="2020-01" db="EMBL/GenBank/DDBJ databases">
        <title>Genetics and antimicrobial susceptibilities of Nocardia species isolated from the soil; a comparison with species isolated from humans.</title>
        <authorList>
            <person name="Carrasco G."/>
            <person name="Monzon S."/>
            <person name="Sansegundo M."/>
            <person name="Garcia E."/>
            <person name="Garrido N."/>
            <person name="Medina M.J."/>
            <person name="Villalon P."/>
            <person name="Ramirez-Arocha A.C."/>
            <person name="Jimenez P."/>
            <person name="Cuesta I."/>
            <person name="Valdezate S."/>
        </authorList>
    </citation>
    <scope>NUCLEOTIDE SEQUENCE [LARGE SCALE GENOMIC DNA]</scope>
    <source>
        <strain evidence="7 8">CNM20110626</strain>
    </source>
</reference>
<feature type="domain" description="HTH gntR-type" evidence="6">
    <location>
        <begin position="18"/>
        <end position="86"/>
    </location>
</feature>